<organism evidence="2 3">
    <name type="scientific">Parendozoicomonas haliclonae</name>
    <dbReference type="NCBI Taxonomy" id="1960125"/>
    <lineage>
        <taxon>Bacteria</taxon>
        <taxon>Pseudomonadati</taxon>
        <taxon>Pseudomonadota</taxon>
        <taxon>Gammaproteobacteria</taxon>
        <taxon>Oceanospirillales</taxon>
        <taxon>Endozoicomonadaceae</taxon>
        <taxon>Parendozoicomonas</taxon>
    </lineage>
</organism>
<dbReference type="AlphaFoldDB" id="A0A1X7AJ66"/>
<evidence type="ECO:0000313" key="3">
    <source>
        <dbReference type="Proteomes" id="UP000196573"/>
    </source>
</evidence>
<feature type="region of interest" description="Disordered" evidence="1">
    <location>
        <begin position="1"/>
        <end position="67"/>
    </location>
</feature>
<proteinExistence type="predicted"/>
<name>A0A1X7AJ66_9GAMM</name>
<gene>
    <name evidence="2" type="ORF">EHSB41UT_01913</name>
</gene>
<dbReference type="Proteomes" id="UP000196573">
    <property type="component" value="Unassembled WGS sequence"/>
</dbReference>
<dbReference type="RefSeq" id="WP_087109230.1">
    <property type="nucleotide sequence ID" value="NZ_CBCSCN010000002.1"/>
</dbReference>
<dbReference type="EMBL" id="FWPT01000004">
    <property type="protein sequence ID" value="SMA45394.1"/>
    <property type="molecule type" value="Genomic_DNA"/>
</dbReference>
<accession>A0A1X7AJ66</accession>
<protein>
    <submittedName>
        <fullName evidence="2">Uncharacterized protein</fullName>
    </submittedName>
</protein>
<evidence type="ECO:0000313" key="2">
    <source>
        <dbReference type="EMBL" id="SMA45394.1"/>
    </source>
</evidence>
<reference evidence="2 3" key="1">
    <citation type="submission" date="2017-03" db="EMBL/GenBank/DDBJ databases">
        <authorList>
            <person name="Afonso C.L."/>
            <person name="Miller P.J."/>
            <person name="Scott M.A."/>
            <person name="Spackman E."/>
            <person name="Goraichik I."/>
            <person name="Dimitrov K.M."/>
            <person name="Suarez D.L."/>
            <person name="Swayne D.E."/>
        </authorList>
    </citation>
    <scope>NUCLEOTIDE SEQUENCE [LARGE SCALE GENOMIC DNA]</scope>
    <source>
        <strain evidence="2">SB41UT1</strain>
    </source>
</reference>
<keyword evidence="3" id="KW-1185">Reference proteome</keyword>
<sequence length="528" mass="58827">MDRLPASPPNSGQPADQTVQTKETESVGFGHTRVKEAQPNPHVTEGLRQSSESDAPPDQGATRKVRPLKVCPTRPVTEDTLMMGFEGTELLDLLGGDPDKVTREQLSKALRDWLEFEQLPDVGKCLDVALAESIEGCIGEKDKALAILSQSLSPFMVNRDYPSAELASIEPSIESAKLLLTRSWALHKQSAHTDLSAESRQWLKEEIQTVEQLLTAHLRELYKPERLASLEECIARLDYNDLESIHHGFIPVNELGEVAAEALEILAALQHLFAQGDLLEPLLQKALVKATGCSAATSLSMLDAMFEKSRQEPSAVKGLRRVHFSGGANAEPQREALTNMVGQKLRGWYNDAKIHLKTLNDETDQEAEDDLYQSMVEQLPVSGEDAKNLEADIQKLIPRDFPGSRAQLAIETLALLREQKEMLCRPRSGMKQDNNGQMVGCYVLRDYPKEVSLLMPQNWQNHEQVCRFTPDKAISFFGQLYECMSTEILKGLYSRIEKGDLPDDRKALCLVSITQRLNQIESDDGKGT</sequence>
<feature type="compositionally biased region" description="Polar residues" evidence="1">
    <location>
        <begin position="9"/>
        <end position="21"/>
    </location>
</feature>
<evidence type="ECO:0000256" key="1">
    <source>
        <dbReference type="SAM" id="MobiDB-lite"/>
    </source>
</evidence>